<dbReference type="InterPro" id="IPR027417">
    <property type="entry name" value="P-loop_NTPase"/>
</dbReference>
<dbReference type="PANTHER" id="PTHR42714">
    <property type="entry name" value="TRNA MODIFICATION GTPASE GTPBP3"/>
    <property type="match status" value="1"/>
</dbReference>
<dbReference type="InterPro" id="IPR018948">
    <property type="entry name" value="GTP-bd_TrmE_N"/>
</dbReference>
<dbReference type="InterPro" id="IPR005225">
    <property type="entry name" value="Small_GTP-bd"/>
</dbReference>
<evidence type="ECO:0000256" key="4">
    <source>
        <dbReference type="ARBA" id="ARBA00022741"/>
    </source>
</evidence>
<dbReference type="GO" id="GO:0002098">
    <property type="term" value="P:tRNA wobble uridine modification"/>
    <property type="evidence" value="ECO:0007669"/>
    <property type="project" value="TreeGrafter"/>
</dbReference>
<evidence type="ECO:0000256" key="3">
    <source>
        <dbReference type="ARBA" id="ARBA00022694"/>
    </source>
</evidence>
<dbReference type="Pfam" id="PF12631">
    <property type="entry name" value="MnmE_helical"/>
    <property type="match status" value="1"/>
</dbReference>
<feature type="domain" description="GTP-binding protein TrmE N-terminal" evidence="7">
    <location>
        <begin position="62"/>
        <end position="181"/>
    </location>
</feature>
<organism evidence="9 10">
    <name type="scientific">Cyanidium caldarium</name>
    <name type="common">Red alga</name>
    <dbReference type="NCBI Taxonomy" id="2771"/>
    <lineage>
        <taxon>Eukaryota</taxon>
        <taxon>Rhodophyta</taxon>
        <taxon>Bangiophyceae</taxon>
        <taxon>Cyanidiales</taxon>
        <taxon>Cyanidiaceae</taxon>
        <taxon>Cyanidium</taxon>
    </lineage>
</organism>
<dbReference type="CDD" id="cd14858">
    <property type="entry name" value="TrmE_N"/>
    <property type="match status" value="1"/>
</dbReference>
<dbReference type="NCBIfam" id="TIGR00231">
    <property type="entry name" value="small_GTP"/>
    <property type="match status" value="1"/>
</dbReference>
<evidence type="ECO:0000259" key="6">
    <source>
        <dbReference type="Pfam" id="PF01926"/>
    </source>
</evidence>
<keyword evidence="3" id="KW-0819">tRNA processing</keyword>
<dbReference type="GO" id="GO:0005739">
    <property type="term" value="C:mitochondrion"/>
    <property type="evidence" value="ECO:0007669"/>
    <property type="project" value="UniProtKB-SubCell"/>
</dbReference>
<evidence type="ECO:0000256" key="2">
    <source>
        <dbReference type="ARBA" id="ARBA00011043"/>
    </source>
</evidence>
<gene>
    <name evidence="9" type="ORF">CDCA_CDCA04G1310</name>
</gene>
<comment type="subcellular location">
    <subcellularLocation>
        <location evidence="1">Mitochondrion</location>
    </subcellularLocation>
</comment>
<dbReference type="SUPFAM" id="SSF116878">
    <property type="entry name" value="TrmE connector domain"/>
    <property type="match status" value="1"/>
</dbReference>
<dbReference type="GO" id="GO:0003924">
    <property type="term" value="F:GTPase activity"/>
    <property type="evidence" value="ECO:0007669"/>
    <property type="project" value="InterPro"/>
</dbReference>
<dbReference type="SUPFAM" id="SSF52540">
    <property type="entry name" value="P-loop containing nucleoside triphosphate hydrolases"/>
    <property type="match status" value="1"/>
</dbReference>
<dbReference type="Gene3D" id="3.30.1360.120">
    <property type="entry name" value="Probable tRNA modification gtpase trme, domain 1"/>
    <property type="match status" value="1"/>
</dbReference>
<evidence type="ECO:0000313" key="9">
    <source>
        <dbReference type="EMBL" id="KAK4535285.1"/>
    </source>
</evidence>
<dbReference type="AlphaFoldDB" id="A0AAV9IT59"/>
<evidence type="ECO:0000259" key="7">
    <source>
        <dbReference type="Pfam" id="PF10396"/>
    </source>
</evidence>
<dbReference type="InterPro" id="IPR031168">
    <property type="entry name" value="G_TrmE"/>
</dbReference>
<dbReference type="InterPro" id="IPR027368">
    <property type="entry name" value="MnmE_dom2"/>
</dbReference>
<dbReference type="Pfam" id="PF01926">
    <property type="entry name" value="MMR_HSR1"/>
    <property type="match status" value="1"/>
</dbReference>
<dbReference type="HAMAP" id="MF_00379">
    <property type="entry name" value="GTPase_MnmE"/>
    <property type="match status" value="1"/>
</dbReference>
<dbReference type="GO" id="GO:0030488">
    <property type="term" value="P:tRNA methylation"/>
    <property type="evidence" value="ECO:0007669"/>
    <property type="project" value="TreeGrafter"/>
</dbReference>
<feature type="domain" description="MnmE helical" evidence="8">
    <location>
        <begin position="185"/>
        <end position="536"/>
    </location>
</feature>
<dbReference type="Proteomes" id="UP001301350">
    <property type="component" value="Unassembled WGS sequence"/>
</dbReference>
<keyword evidence="5" id="KW-0342">GTP-binding</keyword>
<dbReference type="Pfam" id="PF10396">
    <property type="entry name" value="TrmE_N"/>
    <property type="match status" value="1"/>
</dbReference>
<sequence length="539" mass="57939">MQTTRAGGAWRRPLCSSLSSAMPPLSAIIFSISRCRFTAATTTTSSSSSSSSSNASSDPASTIYALASAAGIAAVSIFRLSGPRAREALTRVLHGGARRLPLSRQLVPRTLCHPRTGRAFDRALVVEFPAPHSFTGEDVVELHVHGGLAVVRAAYAALDSLEFVRLAEPGEFTRRALLNGKLDASQVEATADILHAESIDEVEAAVGNLGGALRARAQSWRQSVQMALALLETVVDFGDEHLESETEVVAVAEAAQHARTAAEDMEAELRLAVASDGDDQGFTRRDQPRLVLYGRPNVGKSSLFNVLLQREAAIVSDVAGTTRDVLQARASLSGARWEVLDTAGVRSVAEAAESALEREGMQRAARAVQHAEVRVLVHAGPLTDADLRELQAAVPTPPDIVVLNKADVTADVAVRAAVRQRLREWYPEVTLLELSCVTRQGVLELLQALQCLQSRTVRGDTARAAIERGRVRTERQRIQVASAAAELQQALAGLSRVELAAEHLRNALGHLTLLSGESTLRFRPDKTLEMVFSRFCIGK</sequence>
<accession>A0AAV9IT59</accession>
<reference evidence="9 10" key="1">
    <citation type="submission" date="2022-07" db="EMBL/GenBank/DDBJ databases">
        <title>Genome-wide signatures of adaptation to extreme environments.</title>
        <authorList>
            <person name="Cho C.H."/>
            <person name="Yoon H.S."/>
        </authorList>
    </citation>
    <scope>NUCLEOTIDE SEQUENCE [LARGE SCALE GENOMIC DNA]</scope>
    <source>
        <strain evidence="9 10">DBV 063 E5</strain>
    </source>
</reference>
<evidence type="ECO:0000256" key="1">
    <source>
        <dbReference type="ARBA" id="ARBA00004173"/>
    </source>
</evidence>
<dbReference type="InterPro" id="IPR027266">
    <property type="entry name" value="TrmE/GcvT-like"/>
</dbReference>
<name>A0AAV9IT59_CYACA</name>
<dbReference type="EMBL" id="JANCYW010000004">
    <property type="protein sequence ID" value="KAK4535285.1"/>
    <property type="molecule type" value="Genomic_DNA"/>
</dbReference>
<keyword evidence="10" id="KW-1185">Reference proteome</keyword>
<evidence type="ECO:0000259" key="8">
    <source>
        <dbReference type="Pfam" id="PF12631"/>
    </source>
</evidence>
<protein>
    <submittedName>
        <fullName evidence="9">Uncharacterized protein</fullName>
    </submittedName>
</protein>
<dbReference type="PANTHER" id="PTHR42714:SF2">
    <property type="entry name" value="TRNA MODIFICATION GTPASE GTPBP3, MITOCHONDRIAL"/>
    <property type="match status" value="1"/>
</dbReference>
<dbReference type="InterPro" id="IPR004520">
    <property type="entry name" value="GTPase_MnmE"/>
</dbReference>
<comment type="caution">
    <text evidence="9">The sequence shown here is derived from an EMBL/GenBank/DDBJ whole genome shotgun (WGS) entry which is preliminary data.</text>
</comment>
<dbReference type="Gene3D" id="1.20.120.430">
    <property type="entry name" value="tRNA modification GTPase MnmE domain 2"/>
    <property type="match status" value="1"/>
</dbReference>
<dbReference type="InterPro" id="IPR025867">
    <property type="entry name" value="MnmE_helical"/>
</dbReference>
<keyword evidence="4" id="KW-0547">Nucleotide-binding</keyword>
<dbReference type="InterPro" id="IPR006073">
    <property type="entry name" value="GTP-bd"/>
</dbReference>
<dbReference type="GO" id="GO:0005525">
    <property type="term" value="F:GTP binding"/>
    <property type="evidence" value="ECO:0007669"/>
    <property type="project" value="UniProtKB-KW"/>
</dbReference>
<dbReference type="FunFam" id="3.30.1360.120:FF:000007">
    <property type="entry name" value="tRNA modification GTPase GTPBP3, mitochondrial"/>
    <property type="match status" value="1"/>
</dbReference>
<proteinExistence type="inferred from homology"/>
<feature type="domain" description="G" evidence="6">
    <location>
        <begin position="290"/>
        <end position="405"/>
    </location>
</feature>
<evidence type="ECO:0000313" key="10">
    <source>
        <dbReference type="Proteomes" id="UP001301350"/>
    </source>
</evidence>
<dbReference type="CDD" id="cd04164">
    <property type="entry name" value="trmE"/>
    <property type="match status" value="1"/>
</dbReference>
<dbReference type="SUPFAM" id="SSF103025">
    <property type="entry name" value="Folate-binding domain"/>
    <property type="match status" value="1"/>
</dbReference>
<dbReference type="Gene3D" id="3.40.50.300">
    <property type="entry name" value="P-loop containing nucleotide triphosphate hydrolases"/>
    <property type="match status" value="1"/>
</dbReference>
<evidence type="ECO:0000256" key="5">
    <source>
        <dbReference type="ARBA" id="ARBA00023134"/>
    </source>
</evidence>
<comment type="similarity">
    <text evidence="2">Belongs to the TRAFAC class TrmE-Era-EngA-EngB-Septin-like GTPase superfamily. TrmE GTPase family.</text>
</comment>